<dbReference type="Proteomes" id="UP000515860">
    <property type="component" value="Chromosome"/>
</dbReference>
<organism evidence="5 6">
    <name type="scientific">Wansuia hejianensis</name>
    <dbReference type="NCBI Taxonomy" id="2763667"/>
    <lineage>
        <taxon>Bacteria</taxon>
        <taxon>Bacillati</taxon>
        <taxon>Bacillota</taxon>
        <taxon>Clostridia</taxon>
        <taxon>Lachnospirales</taxon>
        <taxon>Lachnospiraceae</taxon>
        <taxon>Wansuia</taxon>
    </lineage>
</organism>
<dbReference type="AlphaFoldDB" id="A0A7G9GFV9"/>
<feature type="transmembrane region" description="Helical" evidence="4">
    <location>
        <begin position="12"/>
        <end position="32"/>
    </location>
</feature>
<dbReference type="Pfam" id="PF13641">
    <property type="entry name" value="Glyco_tranf_2_3"/>
    <property type="match status" value="1"/>
</dbReference>
<evidence type="ECO:0000313" key="5">
    <source>
        <dbReference type="EMBL" id="QNM09691.1"/>
    </source>
</evidence>
<dbReference type="PANTHER" id="PTHR43630">
    <property type="entry name" value="POLY-BETA-1,6-N-ACETYL-D-GLUCOSAMINE SYNTHASE"/>
    <property type="match status" value="1"/>
</dbReference>
<proteinExistence type="inferred from homology"/>
<dbReference type="RefSeq" id="WP_249329336.1">
    <property type="nucleotide sequence ID" value="NZ_CP060635.1"/>
</dbReference>
<dbReference type="EMBL" id="CP060635">
    <property type="protein sequence ID" value="QNM09691.1"/>
    <property type="molecule type" value="Genomic_DNA"/>
</dbReference>
<feature type="transmembrane region" description="Helical" evidence="4">
    <location>
        <begin position="297"/>
        <end position="320"/>
    </location>
</feature>
<evidence type="ECO:0000256" key="4">
    <source>
        <dbReference type="SAM" id="Phobius"/>
    </source>
</evidence>
<dbReference type="GO" id="GO:0016757">
    <property type="term" value="F:glycosyltransferase activity"/>
    <property type="evidence" value="ECO:0007669"/>
    <property type="project" value="UniProtKB-KW"/>
</dbReference>
<evidence type="ECO:0000256" key="2">
    <source>
        <dbReference type="ARBA" id="ARBA00022676"/>
    </source>
</evidence>
<dbReference type="InterPro" id="IPR029044">
    <property type="entry name" value="Nucleotide-diphossugar_trans"/>
</dbReference>
<keyword evidence="3 5" id="KW-0808">Transferase</keyword>
<reference evidence="5 6" key="1">
    <citation type="submission" date="2020-08" db="EMBL/GenBank/DDBJ databases">
        <authorList>
            <person name="Liu C."/>
            <person name="Sun Q."/>
        </authorList>
    </citation>
    <scope>NUCLEOTIDE SEQUENCE [LARGE SCALE GENOMIC DNA]</scope>
    <source>
        <strain evidence="5 6">NSJ-29</strain>
    </source>
</reference>
<dbReference type="Gene3D" id="3.90.550.10">
    <property type="entry name" value="Spore Coat Polysaccharide Biosynthesis Protein SpsA, Chain A"/>
    <property type="match status" value="1"/>
</dbReference>
<evidence type="ECO:0000256" key="1">
    <source>
        <dbReference type="ARBA" id="ARBA00006739"/>
    </source>
</evidence>
<feature type="transmembrane region" description="Helical" evidence="4">
    <location>
        <begin position="374"/>
        <end position="397"/>
    </location>
</feature>
<keyword evidence="2" id="KW-0328">Glycosyltransferase</keyword>
<sequence>MKLFLEILLKILPNIFILLFLYQFIYLLVGLFKKPMLFEAKKQHRYAILISAKNEENVIAHLIHSILNQEYPKELIQVFVVADNCSDQTADVSRGAGATVYERYDSQQLGKGYALQYLLRQIDKDYGLDTFEGYLVFDADNLLEKNYIQEINKVFDNGYRIITSYRNSKNYGSNWISAGTGLWFLREAKFINNARMQLGVSCLVSGTGFLMHRDIVKSNDGWNFFLLTEDVQFSVNSILKGEKIGYCGDAVFYDEQPLRFTDSWNQRLRWTKGFYQVFYEYGSQLLKRFFTTASFTCYDVLITLTPGFVFLASVLLIGVITAINSAMVMSVYFAQILHTFLLACATSYLLFFLLGMSTTLAEWKRIYCPNRKKILYMFTFPIFMFTYVPLSVIALFVKIKWKPILHAVSINAEQVKN</sequence>
<feature type="transmembrane region" description="Helical" evidence="4">
    <location>
        <begin position="332"/>
        <end position="354"/>
    </location>
</feature>
<keyword evidence="4" id="KW-0812">Transmembrane</keyword>
<evidence type="ECO:0000313" key="6">
    <source>
        <dbReference type="Proteomes" id="UP000515860"/>
    </source>
</evidence>
<keyword evidence="6" id="KW-1185">Reference proteome</keyword>
<keyword evidence="4" id="KW-1133">Transmembrane helix</keyword>
<gene>
    <name evidence="5" type="ORF">H9Q79_05220</name>
</gene>
<name>A0A7G9GFV9_9FIRM</name>
<evidence type="ECO:0000256" key="3">
    <source>
        <dbReference type="ARBA" id="ARBA00022679"/>
    </source>
</evidence>
<accession>A0A7G9GFV9</accession>
<dbReference type="KEGG" id="whj:H9Q79_05220"/>
<dbReference type="CDD" id="cd06438">
    <property type="entry name" value="EpsO_like"/>
    <property type="match status" value="1"/>
</dbReference>
<protein>
    <submittedName>
        <fullName evidence="5">Glycosyltransferase family 2 protein</fullName>
    </submittedName>
</protein>
<keyword evidence="4" id="KW-0472">Membrane</keyword>
<dbReference type="SUPFAM" id="SSF53448">
    <property type="entry name" value="Nucleotide-diphospho-sugar transferases"/>
    <property type="match status" value="1"/>
</dbReference>
<comment type="similarity">
    <text evidence="1">Belongs to the glycosyltransferase 2 family.</text>
</comment>
<dbReference type="PANTHER" id="PTHR43630:SF1">
    <property type="entry name" value="POLY-BETA-1,6-N-ACETYL-D-GLUCOSAMINE SYNTHASE"/>
    <property type="match status" value="1"/>
</dbReference>